<dbReference type="Pfam" id="PF00415">
    <property type="entry name" value="RCC1"/>
    <property type="match status" value="2"/>
</dbReference>
<gene>
    <name evidence="2" type="ORF">DFP97_11497</name>
</gene>
<name>A0A368VNG9_9BACL</name>
<dbReference type="SUPFAM" id="SSF50985">
    <property type="entry name" value="RCC1/BLIP-II"/>
    <property type="match status" value="2"/>
</dbReference>
<evidence type="ECO:0000313" key="3">
    <source>
        <dbReference type="Proteomes" id="UP000252415"/>
    </source>
</evidence>
<sequence>MRRQITPYTVIFAVAAFAVVAGVVYSLFPKSVTSETVISGNGKNAHGQLANYSTSGTSSRIDIPEKVSQVVAGFDHSLALTENGTVYAWGDNTYGQVGINSAKGIVSGPQKIAGLPPITAISAGFRHSLALDSDGNVWVWGNNIAGQLGTGDRADLRKPTQISLPGKVTSITAGHRFSLVTLADEKVYGWGAKCEKDTKRTFAELMQLIGQSATGISYYVDANADPSSSDTQELCEFQGFVAVSSLTPIEIPELAGSTQIVAGFGHVLALQADGTVKSKGCNAYGQLGYPTADIVPAETIPGLSGIVELATSTRHSMALDSDGKVWAWGADNSGQLGKNLGNLEGVFEPEVVAGLPVITSIAAGHDFSLALDEEGRVWAWGVNKNSQTPGIETTEYNSTPKLTSISDENNIVAGGAFVLAY</sequence>
<keyword evidence="3" id="KW-1185">Reference proteome</keyword>
<keyword evidence="1" id="KW-0812">Transmembrane</keyword>
<dbReference type="PANTHER" id="PTHR45982:SF1">
    <property type="entry name" value="REGULATOR OF CHROMOSOME CONDENSATION"/>
    <property type="match status" value="1"/>
</dbReference>
<dbReference type="OrthoDB" id="27389at2"/>
<organism evidence="2 3">
    <name type="scientific">Paenibacillus prosopidis</name>
    <dbReference type="NCBI Taxonomy" id="630520"/>
    <lineage>
        <taxon>Bacteria</taxon>
        <taxon>Bacillati</taxon>
        <taxon>Bacillota</taxon>
        <taxon>Bacilli</taxon>
        <taxon>Bacillales</taxon>
        <taxon>Paenibacillaceae</taxon>
        <taxon>Paenibacillus</taxon>
    </lineage>
</organism>
<dbReference type="RefSeq" id="WP_114382195.1">
    <property type="nucleotide sequence ID" value="NZ_QPJD01000014.1"/>
</dbReference>
<dbReference type="GO" id="GO:0005085">
    <property type="term" value="F:guanyl-nucleotide exchange factor activity"/>
    <property type="evidence" value="ECO:0007669"/>
    <property type="project" value="TreeGrafter"/>
</dbReference>
<evidence type="ECO:0000313" key="2">
    <source>
        <dbReference type="EMBL" id="RCW43034.1"/>
    </source>
</evidence>
<dbReference type="AlphaFoldDB" id="A0A368VNG9"/>
<feature type="transmembrane region" description="Helical" evidence="1">
    <location>
        <begin position="7"/>
        <end position="28"/>
    </location>
</feature>
<dbReference type="Proteomes" id="UP000252415">
    <property type="component" value="Unassembled WGS sequence"/>
</dbReference>
<dbReference type="PROSITE" id="PS00626">
    <property type="entry name" value="RCC1_2"/>
    <property type="match status" value="1"/>
</dbReference>
<dbReference type="PROSITE" id="PS50012">
    <property type="entry name" value="RCC1_3"/>
    <property type="match status" value="4"/>
</dbReference>
<dbReference type="EMBL" id="QPJD01000014">
    <property type="protein sequence ID" value="RCW43034.1"/>
    <property type="molecule type" value="Genomic_DNA"/>
</dbReference>
<keyword evidence="1" id="KW-1133">Transmembrane helix</keyword>
<accession>A0A368VNG9</accession>
<dbReference type="InterPro" id="IPR009091">
    <property type="entry name" value="RCC1/BLIP-II"/>
</dbReference>
<evidence type="ECO:0000256" key="1">
    <source>
        <dbReference type="SAM" id="Phobius"/>
    </source>
</evidence>
<dbReference type="GO" id="GO:0005737">
    <property type="term" value="C:cytoplasm"/>
    <property type="evidence" value="ECO:0007669"/>
    <property type="project" value="TreeGrafter"/>
</dbReference>
<keyword evidence="1" id="KW-0472">Membrane</keyword>
<reference evidence="2 3" key="1">
    <citation type="submission" date="2018-07" db="EMBL/GenBank/DDBJ databases">
        <title>Genomic Encyclopedia of Type Strains, Phase III (KMG-III): the genomes of soil and plant-associated and newly described type strains.</title>
        <authorList>
            <person name="Whitman W."/>
        </authorList>
    </citation>
    <scope>NUCLEOTIDE SEQUENCE [LARGE SCALE GENOMIC DNA]</scope>
    <source>
        <strain evidence="2 3">CECT 7506</strain>
    </source>
</reference>
<dbReference type="InterPro" id="IPR000408">
    <property type="entry name" value="Reg_chr_condens"/>
</dbReference>
<proteinExistence type="predicted"/>
<protein>
    <submittedName>
        <fullName evidence="2">Alpha-tubulin suppressor-like RCC1 family protein</fullName>
    </submittedName>
</protein>
<dbReference type="InterPro" id="IPR051553">
    <property type="entry name" value="Ran_GTPase-activating"/>
</dbReference>
<dbReference type="Gene3D" id="2.130.10.30">
    <property type="entry name" value="Regulator of chromosome condensation 1/beta-lactamase-inhibitor protein II"/>
    <property type="match status" value="2"/>
</dbReference>
<comment type="caution">
    <text evidence="2">The sequence shown here is derived from an EMBL/GenBank/DDBJ whole genome shotgun (WGS) entry which is preliminary data.</text>
</comment>
<dbReference type="PANTHER" id="PTHR45982">
    <property type="entry name" value="REGULATOR OF CHROMOSOME CONDENSATION"/>
    <property type="match status" value="1"/>
</dbReference>
<dbReference type="Pfam" id="PF13540">
    <property type="entry name" value="RCC1_2"/>
    <property type="match status" value="2"/>
</dbReference>
<dbReference type="PRINTS" id="PR00633">
    <property type="entry name" value="RCCNDNSATION"/>
</dbReference>